<dbReference type="RefSeq" id="WP_209529530.1">
    <property type="nucleotide sequence ID" value="NZ_JAEEGA010000010.1"/>
</dbReference>
<dbReference type="InterPro" id="IPR024975">
    <property type="entry name" value="NOV_C"/>
</dbReference>
<reference evidence="2" key="1">
    <citation type="submission" date="2020-12" db="EMBL/GenBank/DDBJ databases">
        <title>Vagococcus allomyrinae sp. nov. and Enterococcus lavae sp. nov., isolated from the larvae of Allomyrina dichotoma.</title>
        <authorList>
            <person name="Lee S.D."/>
        </authorList>
    </citation>
    <scope>NUCLEOTIDE SEQUENCE</scope>
    <source>
        <strain evidence="2">BWB3-3</strain>
    </source>
</reference>
<protein>
    <submittedName>
        <fullName evidence="2">DUF3883 domain-containing protein</fullName>
    </submittedName>
</protein>
<accession>A0A940SVY5</accession>
<organism evidence="2 3">
    <name type="scientific">Vagococcus allomyrinae</name>
    <dbReference type="NCBI Taxonomy" id="2794353"/>
    <lineage>
        <taxon>Bacteria</taxon>
        <taxon>Bacillati</taxon>
        <taxon>Bacillota</taxon>
        <taxon>Bacilli</taxon>
        <taxon>Lactobacillales</taxon>
        <taxon>Enterococcaceae</taxon>
        <taxon>Vagococcus</taxon>
    </lineage>
</organism>
<evidence type="ECO:0000313" key="3">
    <source>
        <dbReference type="Proteomes" id="UP000674938"/>
    </source>
</evidence>
<name>A0A940SVY5_9ENTE</name>
<comment type="caution">
    <text evidence="2">The sequence shown here is derived from an EMBL/GenBank/DDBJ whole genome shotgun (WGS) entry which is preliminary data.</text>
</comment>
<evidence type="ECO:0000259" key="1">
    <source>
        <dbReference type="Pfam" id="PF13020"/>
    </source>
</evidence>
<dbReference type="Pfam" id="PF13020">
    <property type="entry name" value="NOV_C"/>
    <property type="match status" value="1"/>
</dbReference>
<dbReference type="EMBL" id="JAEEGA010000010">
    <property type="protein sequence ID" value="MBP1042389.1"/>
    <property type="molecule type" value="Genomic_DNA"/>
</dbReference>
<gene>
    <name evidence="2" type="ORF">I6N95_15320</name>
</gene>
<sequence>MINFPKLKFTINATKKQSEFEKISFKTKAEVVYSHLFEGLSTRKNELKNGLNDSDGWAAWNILQHYGIQNEHKKSFSGCDLPTVINYLNKRSSKGDKSLVDLLSFLNNDFKDQGTKEDTGQRNIIKIDSDFKYNIEDFNLAMKKNLKSFIIEEDFQRLNEIKKKNGTKGEEFVVAYYHSEIKSQISSSEKREYLLRGVEYVGDKHGLGYDVIGWDLNTIDSDNPQKIFIEVKSTTSQNIHEPFYISKNELDVGLSMGESYRIGRIIDVNGDKIKYFEITPFKTKAEQRDFKTVIEDIFINEPMVYKVYGLKQS</sequence>
<dbReference type="Proteomes" id="UP000674938">
    <property type="component" value="Unassembled WGS sequence"/>
</dbReference>
<feature type="domain" description="Protein NO VEIN C-terminal" evidence="1">
    <location>
        <begin position="169"/>
        <end position="276"/>
    </location>
</feature>
<dbReference type="AlphaFoldDB" id="A0A940SVY5"/>
<proteinExistence type="predicted"/>
<evidence type="ECO:0000313" key="2">
    <source>
        <dbReference type="EMBL" id="MBP1042389.1"/>
    </source>
</evidence>
<keyword evidence="3" id="KW-1185">Reference proteome</keyword>